<dbReference type="EMBL" id="LAZR01003961">
    <property type="protein sequence ID" value="KKN13080.1"/>
    <property type="molecule type" value="Genomic_DNA"/>
</dbReference>
<gene>
    <name evidence="1" type="ORF">LCGC14_1010040</name>
</gene>
<dbReference type="AlphaFoldDB" id="A0A0F9N0L5"/>
<organism evidence="1">
    <name type="scientific">marine sediment metagenome</name>
    <dbReference type="NCBI Taxonomy" id="412755"/>
    <lineage>
        <taxon>unclassified sequences</taxon>
        <taxon>metagenomes</taxon>
        <taxon>ecological metagenomes</taxon>
    </lineage>
</organism>
<comment type="caution">
    <text evidence="1">The sequence shown here is derived from an EMBL/GenBank/DDBJ whole genome shotgun (WGS) entry which is preliminary data.</text>
</comment>
<name>A0A0F9N0L5_9ZZZZ</name>
<proteinExistence type="predicted"/>
<evidence type="ECO:0000313" key="1">
    <source>
        <dbReference type="EMBL" id="KKN13080.1"/>
    </source>
</evidence>
<sequence>MKQYQTIDEIVKYITKHHLYIKEPVSGQGPMEKGGAYALKMFRKSDGKRIIFEETKNFRIFDWNVHDKNMLCIDTIAVGLAFKGHKKISQSSRLFLHDLAVINVYDHSAEFYSRNSIDFAYVEHSYESEQQILQEWVRGSPGIMRAQWVNEEDDIDRLLTELSIGRKIQEVVPGARKIDLNFEDF</sequence>
<protein>
    <submittedName>
        <fullName evidence="1">Uncharacterized protein</fullName>
    </submittedName>
</protein>
<accession>A0A0F9N0L5</accession>
<reference evidence="1" key="1">
    <citation type="journal article" date="2015" name="Nature">
        <title>Complex archaea that bridge the gap between prokaryotes and eukaryotes.</title>
        <authorList>
            <person name="Spang A."/>
            <person name="Saw J.H."/>
            <person name="Jorgensen S.L."/>
            <person name="Zaremba-Niedzwiedzka K."/>
            <person name="Martijn J."/>
            <person name="Lind A.E."/>
            <person name="van Eijk R."/>
            <person name="Schleper C."/>
            <person name="Guy L."/>
            <person name="Ettema T.J."/>
        </authorList>
    </citation>
    <scope>NUCLEOTIDE SEQUENCE</scope>
</reference>